<dbReference type="EMBL" id="WELC01000001">
    <property type="protein sequence ID" value="KAB7633022.1"/>
    <property type="molecule type" value="Genomic_DNA"/>
</dbReference>
<dbReference type="AlphaFoldDB" id="A0A7V7YKN0"/>
<dbReference type="GO" id="GO:0005507">
    <property type="term" value="F:copper ion binding"/>
    <property type="evidence" value="ECO:0007669"/>
    <property type="project" value="TreeGrafter"/>
</dbReference>
<dbReference type="InterPro" id="IPR036822">
    <property type="entry name" value="CutC-like_dom_sf"/>
</dbReference>
<gene>
    <name evidence="2" type="primary">cutC</name>
    <name evidence="3" type="ORF">F9K92_00485</name>
</gene>
<dbReference type="InterPro" id="IPR005627">
    <property type="entry name" value="CutC-like"/>
</dbReference>
<evidence type="ECO:0000256" key="2">
    <source>
        <dbReference type="HAMAP-Rule" id="MF_00795"/>
    </source>
</evidence>
<dbReference type="Pfam" id="PF03932">
    <property type="entry name" value="CutC"/>
    <property type="match status" value="1"/>
</dbReference>
<accession>A0A7V7YKN0</accession>
<evidence type="ECO:0000313" key="4">
    <source>
        <dbReference type="Proteomes" id="UP000449004"/>
    </source>
</evidence>
<dbReference type="SUPFAM" id="SSF110395">
    <property type="entry name" value="CutC-like"/>
    <property type="match status" value="1"/>
</dbReference>
<sequence>MSAPCRVLEIASNSVASALAAQQGGADRIELFDNLAEGGTTPSQGSIAVARDRLQIPLFVLIRPRPGDFLYTALEAEIMLRDIAYCRALGCEGVVIGALDADGGIDMALCRELVSAAGPLGITFHRAFDAARDLPAALEQIVTLGCQRILSSGGQASALAGADVLAALVAQAGDRISLMAGAGITAANAVEVAQRSGCVELHASAKATQPSAMRHHNPELTGLSPDWNVTDTAHVRALRAALDNSDNRDGGS</sequence>
<dbReference type="GO" id="GO:0005737">
    <property type="term" value="C:cytoplasm"/>
    <property type="evidence" value="ECO:0007669"/>
    <property type="project" value="UniProtKB-SubCell"/>
</dbReference>
<comment type="subcellular location">
    <subcellularLocation>
        <location evidence="2">Cytoplasm</location>
    </subcellularLocation>
</comment>
<dbReference type="PANTHER" id="PTHR12598:SF0">
    <property type="entry name" value="COPPER HOMEOSTASIS PROTEIN CUTC HOMOLOG"/>
    <property type="match status" value="1"/>
</dbReference>
<dbReference type="Gene3D" id="3.20.20.380">
    <property type="entry name" value="Copper homeostasis (CutC) domain"/>
    <property type="match status" value="1"/>
</dbReference>
<proteinExistence type="inferred from homology"/>
<dbReference type="HAMAP" id="MF_00795">
    <property type="entry name" value="CutC"/>
    <property type="match status" value="1"/>
</dbReference>
<evidence type="ECO:0000256" key="1">
    <source>
        <dbReference type="ARBA" id="ARBA00007768"/>
    </source>
</evidence>
<comment type="caution">
    <text evidence="2">Once thought to be involved in copper homeostasis, experiments in E.coli have shown this is not the case.</text>
</comment>
<dbReference type="RefSeq" id="WP_152150681.1">
    <property type="nucleotide sequence ID" value="NZ_WELC01000001.1"/>
</dbReference>
<keyword evidence="2" id="KW-0963">Cytoplasm</keyword>
<comment type="caution">
    <text evidence="3">The sequence shown here is derived from an EMBL/GenBank/DDBJ whole genome shotgun (WGS) entry which is preliminary data.</text>
</comment>
<comment type="similarity">
    <text evidence="1 2">Belongs to the CutC family.</text>
</comment>
<dbReference type="FunFam" id="3.20.20.380:FF:000001">
    <property type="entry name" value="Copper homeostasis protein CutC"/>
    <property type="match status" value="1"/>
</dbReference>
<reference evidence="3 4" key="1">
    <citation type="submission" date="2019-10" db="EMBL/GenBank/DDBJ databases">
        <title>Halotolerant bacteria associated to Saharan-endemic halophytes Stipa tenacissima L. and Atriplex halimus L mitigate salt stress and promote growth of tomato plants.</title>
        <authorList>
            <person name="Dif G."/>
        </authorList>
    </citation>
    <scope>NUCLEOTIDE SEQUENCE [LARGE SCALE GENOMIC DNA]</scope>
    <source>
        <strain evidence="3 4">IS26</strain>
    </source>
</reference>
<protein>
    <recommendedName>
        <fullName evidence="2">PF03932 family protein CutC</fullName>
    </recommendedName>
</protein>
<dbReference type="Proteomes" id="UP000449004">
    <property type="component" value="Unassembled WGS sequence"/>
</dbReference>
<dbReference type="PANTHER" id="PTHR12598">
    <property type="entry name" value="COPPER HOMEOSTASIS PROTEIN CUTC"/>
    <property type="match status" value="1"/>
</dbReference>
<evidence type="ECO:0000313" key="3">
    <source>
        <dbReference type="EMBL" id="KAB7633022.1"/>
    </source>
</evidence>
<organism evidence="3 4">
    <name type="scientific">Stenotrophomonas rhizophila</name>
    <dbReference type="NCBI Taxonomy" id="216778"/>
    <lineage>
        <taxon>Bacteria</taxon>
        <taxon>Pseudomonadati</taxon>
        <taxon>Pseudomonadota</taxon>
        <taxon>Gammaproteobacteria</taxon>
        <taxon>Lysobacterales</taxon>
        <taxon>Lysobacteraceae</taxon>
        <taxon>Stenotrophomonas</taxon>
    </lineage>
</organism>
<name>A0A7V7YKN0_9GAMM</name>